<comment type="caution">
    <text evidence="4">The sequence shown here is derived from an EMBL/GenBank/DDBJ whole genome shotgun (WGS) entry which is preliminary data.</text>
</comment>
<keyword evidence="5" id="KW-1185">Reference proteome</keyword>
<evidence type="ECO:0000256" key="1">
    <source>
        <dbReference type="ARBA" id="ARBA00005323"/>
    </source>
</evidence>
<comment type="similarity">
    <text evidence="1">Belongs to the DSD1 family.</text>
</comment>
<dbReference type="InterPro" id="IPR029066">
    <property type="entry name" value="PLP-binding_barrel"/>
</dbReference>
<dbReference type="SMART" id="SM01119">
    <property type="entry name" value="D-ser_dehydrat"/>
    <property type="match status" value="1"/>
</dbReference>
<dbReference type="SUPFAM" id="SSF51419">
    <property type="entry name" value="PLP-binding barrel"/>
    <property type="match status" value="1"/>
</dbReference>
<evidence type="ECO:0000313" key="5">
    <source>
        <dbReference type="Proteomes" id="UP000216339"/>
    </source>
</evidence>
<dbReference type="EMBL" id="MQWD01000001">
    <property type="protein sequence ID" value="PAP78433.1"/>
    <property type="molecule type" value="Genomic_DNA"/>
</dbReference>
<dbReference type="Pfam" id="PF14031">
    <property type="entry name" value="D-ser_dehydrat"/>
    <property type="match status" value="1"/>
</dbReference>
<dbReference type="InterPro" id="IPR026956">
    <property type="entry name" value="D-ser_dehydrat-like_dom"/>
</dbReference>
<dbReference type="GO" id="GO:0008721">
    <property type="term" value="F:D-serine ammonia-lyase activity"/>
    <property type="evidence" value="ECO:0007669"/>
    <property type="project" value="TreeGrafter"/>
</dbReference>
<evidence type="ECO:0000256" key="2">
    <source>
        <dbReference type="ARBA" id="ARBA00023239"/>
    </source>
</evidence>
<dbReference type="RefSeq" id="WP_095512113.1">
    <property type="nucleotide sequence ID" value="NZ_MQWD01000001.1"/>
</dbReference>
<proteinExistence type="inferred from homology"/>
<dbReference type="OrthoDB" id="9788869at2"/>
<dbReference type="InterPro" id="IPR051466">
    <property type="entry name" value="D-amino_acid_metab_enzyme"/>
</dbReference>
<dbReference type="InterPro" id="IPR042208">
    <property type="entry name" value="D-ser_dehydrat-like_sf"/>
</dbReference>
<dbReference type="AlphaFoldDB" id="A0A271J4S2"/>
<evidence type="ECO:0000259" key="3">
    <source>
        <dbReference type="SMART" id="SM01119"/>
    </source>
</evidence>
<name>A0A271J4S2_9BACT</name>
<reference evidence="4 5" key="1">
    <citation type="submission" date="2016-11" db="EMBL/GenBank/DDBJ databases">
        <title>Study of marine rhodopsin-containing bacteria.</title>
        <authorList>
            <person name="Yoshizawa S."/>
            <person name="Kumagai Y."/>
            <person name="Kogure K."/>
        </authorList>
    </citation>
    <scope>NUCLEOTIDE SEQUENCE [LARGE SCALE GENOMIC DNA]</scope>
    <source>
        <strain evidence="4 5">SAORIC-28</strain>
    </source>
</reference>
<feature type="domain" description="D-serine dehydratase-like" evidence="3">
    <location>
        <begin position="269"/>
        <end position="372"/>
    </location>
</feature>
<protein>
    <recommendedName>
        <fullName evidence="3">D-serine dehydratase-like domain-containing protein</fullName>
    </recommendedName>
</protein>
<dbReference type="GO" id="GO:0036088">
    <property type="term" value="P:D-serine catabolic process"/>
    <property type="evidence" value="ECO:0007669"/>
    <property type="project" value="TreeGrafter"/>
</dbReference>
<dbReference type="InterPro" id="IPR001608">
    <property type="entry name" value="Ala_racemase_N"/>
</dbReference>
<dbReference type="Proteomes" id="UP000216339">
    <property type="component" value="Unassembled WGS sequence"/>
</dbReference>
<accession>A0A271J4S2</accession>
<dbReference type="PANTHER" id="PTHR28004:SF2">
    <property type="entry name" value="D-SERINE DEHYDRATASE"/>
    <property type="match status" value="1"/>
</dbReference>
<sequence>MLVSDLPTPALLVDHARLHANLDAMQARAEAQGVALRPHVKTHKSPAIARMQAERGARGITCATVEEAEAFAEAGFDDIRLATPVVGPTKLERLGALADGGTRVSFTVDSVEGANRASATFTAAGQTAEVLIEVDTGYGRCGVEWDDLGALAELAAFVNGAEGLRLVGLLSHGGHAYGPGTGGESVDDLRHRVMDEERDRVLGVAGRLTEAGHLDAATAELSIGSTPGVTAFTNREVGGLRITEIRPGTYVFFDAMQVALGAARLQDCALVCVATALSRKRFDDGTERIITDAGKKILTSDRRPGLDTYGTVLYSPRTMIAHPHAVVEALSEEHGWVDTPGGSIWDVGDPVFVVPNHACVAVATRRELYLVDGDEVLETLEVVAR</sequence>
<gene>
    <name evidence="4" type="ORF">BSZ37_19385</name>
</gene>
<dbReference type="PANTHER" id="PTHR28004">
    <property type="entry name" value="ZGC:162816-RELATED"/>
    <property type="match status" value="1"/>
</dbReference>
<evidence type="ECO:0000313" key="4">
    <source>
        <dbReference type="EMBL" id="PAP78433.1"/>
    </source>
</evidence>
<dbReference type="Gene3D" id="3.20.20.10">
    <property type="entry name" value="Alanine racemase"/>
    <property type="match status" value="1"/>
</dbReference>
<organism evidence="4 5">
    <name type="scientific">Rubrivirga marina</name>
    <dbReference type="NCBI Taxonomy" id="1196024"/>
    <lineage>
        <taxon>Bacteria</taxon>
        <taxon>Pseudomonadati</taxon>
        <taxon>Rhodothermota</taxon>
        <taxon>Rhodothermia</taxon>
        <taxon>Rhodothermales</taxon>
        <taxon>Rubricoccaceae</taxon>
        <taxon>Rubrivirga</taxon>
    </lineage>
</organism>
<keyword evidence="2" id="KW-0456">Lyase</keyword>
<dbReference type="Pfam" id="PF01168">
    <property type="entry name" value="Ala_racemase_N"/>
    <property type="match status" value="1"/>
</dbReference>
<dbReference type="Gene3D" id="2.40.37.20">
    <property type="entry name" value="D-serine dehydratase-like domain"/>
    <property type="match status" value="1"/>
</dbReference>